<dbReference type="PANTHER" id="PTHR30308:SF2">
    <property type="entry name" value="SSRA-BINDING PROTEIN"/>
    <property type="match status" value="1"/>
</dbReference>
<dbReference type="HOGENOM" id="CLU_108953_0_0_9"/>
<dbReference type="eggNOG" id="COG0691">
    <property type="taxonomic scope" value="Bacteria"/>
</dbReference>
<dbReference type="InterPro" id="IPR020081">
    <property type="entry name" value="SsrA-bd_prot_CS"/>
</dbReference>
<gene>
    <name evidence="3" type="primary">smpB</name>
    <name evidence="4" type="ordered locus">Acear_0333</name>
</gene>
<evidence type="ECO:0000313" key="4">
    <source>
        <dbReference type="EMBL" id="ADL11882.1"/>
    </source>
</evidence>
<evidence type="ECO:0000313" key="5">
    <source>
        <dbReference type="Proteomes" id="UP000001661"/>
    </source>
</evidence>
<accession>D9QU89</accession>
<dbReference type="GO" id="GO:0070930">
    <property type="term" value="P:trans-translation-dependent protein tagging"/>
    <property type="evidence" value="ECO:0007669"/>
    <property type="project" value="TreeGrafter"/>
</dbReference>
<dbReference type="InterPro" id="IPR000037">
    <property type="entry name" value="SsrA-bd_prot"/>
</dbReference>
<keyword evidence="1 3" id="KW-0963">Cytoplasm</keyword>
<dbReference type="RefSeq" id="WP_013277328.1">
    <property type="nucleotide sequence ID" value="NC_014378.1"/>
</dbReference>
<keyword evidence="5" id="KW-1185">Reference proteome</keyword>
<evidence type="ECO:0000256" key="2">
    <source>
        <dbReference type="ARBA" id="ARBA00022884"/>
    </source>
</evidence>
<comment type="similarity">
    <text evidence="3">Belongs to the SmpB family.</text>
</comment>
<dbReference type="KEGG" id="aar:Acear_0333"/>
<dbReference type="CDD" id="cd09294">
    <property type="entry name" value="SmpB"/>
    <property type="match status" value="1"/>
</dbReference>
<reference evidence="4 5" key="1">
    <citation type="journal article" date="2010" name="Stand. Genomic Sci.">
        <title>Complete genome sequence of Acetohalobium arabaticum type strain (Z-7288).</title>
        <authorList>
            <person name="Sikorski J."/>
            <person name="Lapidus A."/>
            <person name="Chertkov O."/>
            <person name="Lucas S."/>
            <person name="Copeland A."/>
            <person name="Glavina Del Rio T."/>
            <person name="Nolan M."/>
            <person name="Tice H."/>
            <person name="Cheng J.F."/>
            <person name="Han C."/>
            <person name="Brambilla E."/>
            <person name="Pitluck S."/>
            <person name="Liolios K."/>
            <person name="Ivanova N."/>
            <person name="Mavromatis K."/>
            <person name="Mikhailova N."/>
            <person name="Pati A."/>
            <person name="Bruce D."/>
            <person name="Detter C."/>
            <person name="Tapia R."/>
            <person name="Goodwin L."/>
            <person name="Chen A."/>
            <person name="Palaniappan K."/>
            <person name="Land M."/>
            <person name="Hauser L."/>
            <person name="Chang Y.J."/>
            <person name="Jeffries C.D."/>
            <person name="Rohde M."/>
            <person name="Goker M."/>
            <person name="Spring S."/>
            <person name="Woyke T."/>
            <person name="Bristow J."/>
            <person name="Eisen J.A."/>
            <person name="Markowitz V."/>
            <person name="Hugenholtz P."/>
            <person name="Kyrpides N.C."/>
            <person name="Klenk H.P."/>
        </authorList>
    </citation>
    <scope>NUCLEOTIDE SEQUENCE [LARGE SCALE GENOMIC DNA]</scope>
    <source>
        <strain evidence="5">ATCC 49924 / DSM 5501 / Z-7288</strain>
    </source>
</reference>
<dbReference type="HAMAP" id="MF_00023">
    <property type="entry name" value="SmpB"/>
    <property type="match status" value="1"/>
</dbReference>
<dbReference type="GO" id="GO:0003723">
    <property type="term" value="F:RNA binding"/>
    <property type="evidence" value="ECO:0007669"/>
    <property type="project" value="UniProtKB-UniRule"/>
</dbReference>
<organism evidence="4 5">
    <name type="scientific">Acetohalobium arabaticum (strain ATCC 49924 / DSM 5501 / Z-7288)</name>
    <dbReference type="NCBI Taxonomy" id="574087"/>
    <lineage>
        <taxon>Bacteria</taxon>
        <taxon>Bacillati</taxon>
        <taxon>Bacillota</taxon>
        <taxon>Clostridia</taxon>
        <taxon>Halanaerobiales</taxon>
        <taxon>Halobacteroidaceae</taxon>
        <taxon>Acetohalobium</taxon>
    </lineage>
</organism>
<dbReference type="SUPFAM" id="SSF74982">
    <property type="entry name" value="Small protein B (SmpB)"/>
    <property type="match status" value="1"/>
</dbReference>
<sequence length="157" mass="18649">MSEEGIKVIARNRKAKHEYHIEETYEAGIVLQGTEVKSIRQGRANLKDSFAIVEDEEVFLYHLHIAPYKQGNRYNHKPERVRKLLLHKRQIRSLIGKTREQGYTLIPLKLYFRRGIVKVELALAEGKNVHDKREDIKRRTAQRDIERAFKDKQLNRY</sequence>
<dbReference type="GO" id="GO:0070929">
    <property type="term" value="P:trans-translation"/>
    <property type="evidence" value="ECO:0007669"/>
    <property type="project" value="UniProtKB-UniRule"/>
</dbReference>
<dbReference type="EMBL" id="CP002105">
    <property type="protein sequence ID" value="ADL11882.1"/>
    <property type="molecule type" value="Genomic_DNA"/>
</dbReference>
<dbReference type="Pfam" id="PF01668">
    <property type="entry name" value="SmpB"/>
    <property type="match status" value="1"/>
</dbReference>
<dbReference type="AlphaFoldDB" id="D9QU89"/>
<name>D9QU89_ACEAZ</name>
<dbReference type="Proteomes" id="UP000001661">
    <property type="component" value="Chromosome"/>
</dbReference>
<comment type="function">
    <text evidence="3">Required for rescue of stalled ribosomes mediated by trans-translation. Binds to transfer-messenger RNA (tmRNA), required for stable association of tmRNA with ribosomes. tmRNA and SmpB together mimic tRNA shape, replacing the anticodon stem-loop with SmpB. tmRNA is encoded by the ssrA gene; the 2 termini fold to resemble tRNA(Ala) and it encodes a 'tag peptide', a short internal open reading frame. During trans-translation Ala-aminoacylated tmRNA acts like a tRNA, entering the A-site of stalled ribosomes, displacing the stalled mRNA. The ribosome then switches to translate the ORF on the tmRNA; the nascent peptide is terminated with the 'tag peptide' encoded by the tmRNA and targeted for degradation. The ribosome is freed to recommence translation, which seems to be the essential function of trans-translation.</text>
</comment>
<dbReference type="STRING" id="574087.Acear_0333"/>
<dbReference type="Gene3D" id="2.40.280.10">
    <property type="match status" value="1"/>
</dbReference>
<dbReference type="NCBIfam" id="NF003843">
    <property type="entry name" value="PRK05422.1"/>
    <property type="match status" value="1"/>
</dbReference>
<dbReference type="OrthoDB" id="9805462at2"/>
<dbReference type="NCBIfam" id="TIGR00086">
    <property type="entry name" value="smpB"/>
    <property type="match status" value="1"/>
</dbReference>
<protein>
    <recommendedName>
        <fullName evidence="3">SsrA-binding protein</fullName>
    </recommendedName>
    <alternativeName>
        <fullName evidence="3">Small protein B</fullName>
    </alternativeName>
</protein>
<evidence type="ECO:0000256" key="1">
    <source>
        <dbReference type="ARBA" id="ARBA00022490"/>
    </source>
</evidence>
<proteinExistence type="inferred from homology"/>
<evidence type="ECO:0000256" key="3">
    <source>
        <dbReference type="HAMAP-Rule" id="MF_00023"/>
    </source>
</evidence>
<dbReference type="GO" id="GO:0005829">
    <property type="term" value="C:cytosol"/>
    <property type="evidence" value="ECO:0007669"/>
    <property type="project" value="TreeGrafter"/>
</dbReference>
<keyword evidence="2 3" id="KW-0694">RNA-binding</keyword>
<dbReference type="PROSITE" id="PS01317">
    <property type="entry name" value="SSRP"/>
    <property type="match status" value="1"/>
</dbReference>
<dbReference type="InterPro" id="IPR023620">
    <property type="entry name" value="SmpB"/>
</dbReference>
<comment type="subcellular location">
    <subcellularLocation>
        <location evidence="3">Cytoplasm</location>
    </subcellularLocation>
    <text evidence="3">The tmRNA-SmpB complex associates with stalled 70S ribosomes.</text>
</comment>
<dbReference type="PANTHER" id="PTHR30308">
    <property type="entry name" value="TMRNA-BINDING COMPONENT OF TRANS-TRANSLATION TAGGING COMPLEX"/>
    <property type="match status" value="1"/>
</dbReference>